<dbReference type="EMBL" id="JAYMYS010000001">
    <property type="protein sequence ID" value="KAK7411105.1"/>
    <property type="molecule type" value="Genomic_DNA"/>
</dbReference>
<evidence type="ECO:0000313" key="4">
    <source>
        <dbReference type="Proteomes" id="UP001386955"/>
    </source>
</evidence>
<proteinExistence type="predicted"/>
<evidence type="ECO:0000313" key="3">
    <source>
        <dbReference type="EMBL" id="KAK7411105.1"/>
    </source>
</evidence>
<dbReference type="Pfam" id="PF04379">
    <property type="entry name" value="DUF525"/>
    <property type="match status" value="1"/>
</dbReference>
<protein>
    <recommendedName>
        <fullName evidence="5">Protein ApaG</fullName>
    </recommendedName>
</protein>
<dbReference type="Proteomes" id="UP001386955">
    <property type="component" value="Unassembled WGS sequence"/>
</dbReference>
<sequence length="272" mass="30756">MMQTLSSMQTLVGLRLPVLTNSEVRTRTQRVNCRNRRSVRGVVVSCSSERNEEGGMGSPSHNYAILKHRMEMAAKSEYYEEAARIRDSMRFFEDQVPVLRLRKLLKEAVADERFQDAARYRDELKAIAPHSLLKCSSDATTLGIRVQVKSVCIEGRSQPSEEAYFFEYKIKITNNTNRPVQLLRRHWMVTDANNKTENIWGIGVVGEQPAIFPKSSFEFSSTCSLRTQNGKMEGDFEMINVDRVGSRAFKITIAPFSLSILGDGGGDDDQTT</sequence>
<name>A0AAN9XUS5_PSOTE</name>
<evidence type="ECO:0008006" key="5">
    <source>
        <dbReference type="Google" id="ProtNLM"/>
    </source>
</evidence>
<comment type="caution">
    <text evidence="3">The sequence shown here is derived from an EMBL/GenBank/DDBJ whole genome shotgun (WGS) entry which is preliminary data.</text>
</comment>
<accession>A0AAN9XUS5</accession>
<dbReference type="InterPro" id="IPR007474">
    <property type="entry name" value="ApaG_domain"/>
</dbReference>
<keyword evidence="4" id="KW-1185">Reference proteome</keyword>
<gene>
    <name evidence="3" type="ORF">VNO78_02508</name>
</gene>
<reference evidence="3 4" key="1">
    <citation type="submission" date="2024-01" db="EMBL/GenBank/DDBJ databases">
        <title>The genomes of 5 underutilized Papilionoideae crops provide insights into root nodulation and disease resistanc.</title>
        <authorList>
            <person name="Jiang F."/>
        </authorList>
    </citation>
    <scope>NUCLEOTIDE SEQUENCE [LARGE SCALE GENOMIC DNA]</scope>
    <source>
        <strain evidence="3">DUOXIRENSHENG_FW03</strain>
        <tissue evidence="3">Leaves</tissue>
    </source>
</reference>
<organism evidence="3 4">
    <name type="scientific">Psophocarpus tetragonolobus</name>
    <name type="common">Winged bean</name>
    <name type="synonym">Dolichos tetragonolobus</name>
    <dbReference type="NCBI Taxonomy" id="3891"/>
    <lineage>
        <taxon>Eukaryota</taxon>
        <taxon>Viridiplantae</taxon>
        <taxon>Streptophyta</taxon>
        <taxon>Embryophyta</taxon>
        <taxon>Tracheophyta</taxon>
        <taxon>Spermatophyta</taxon>
        <taxon>Magnoliopsida</taxon>
        <taxon>eudicotyledons</taxon>
        <taxon>Gunneridae</taxon>
        <taxon>Pentapetalae</taxon>
        <taxon>rosids</taxon>
        <taxon>fabids</taxon>
        <taxon>Fabales</taxon>
        <taxon>Fabaceae</taxon>
        <taxon>Papilionoideae</taxon>
        <taxon>50 kb inversion clade</taxon>
        <taxon>NPAAA clade</taxon>
        <taxon>indigoferoid/millettioid clade</taxon>
        <taxon>Phaseoleae</taxon>
        <taxon>Psophocarpus</taxon>
    </lineage>
</organism>
<feature type="domain" description="ApaG" evidence="2">
    <location>
        <begin position="138"/>
        <end position="265"/>
    </location>
</feature>
<dbReference type="SUPFAM" id="SSF110069">
    <property type="entry name" value="ApaG-like"/>
    <property type="match status" value="1"/>
</dbReference>
<evidence type="ECO:0000259" key="1">
    <source>
        <dbReference type="PROSITE" id="PS50151"/>
    </source>
</evidence>
<dbReference type="Gene3D" id="2.60.40.1470">
    <property type="entry name" value="ApaG domain"/>
    <property type="match status" value="1"/>
</dbReference>
<feature type="domain" description="UVR" evidence="1">
    <location>
        <begin position="95"/>
        <end position="130"/>
    </location>
</feature>
<dbReference type="InterPro" id="IPR050718">
    <property type="entry name" value="ApaG-like"/>
</dbReference>
<dbReference type="InterPro" id="IPR001943">
    <property type="entry name" value="UVR_dom"/>
</dbReference>
<evidence type="ECO:0000259" key="2">
    <source>
        <dbReference type="PROSITE" id="PS51087"/>
    </source>
</evidence>
<dbReference type="PROSITE" id="PS50151">
    <property type="entry name" value="UVR"/>
    <property type="match status" value="2"/>
</dbReference>
<dbReference type="AlphaFoldDB" id="A0AAN9XUS5"/>
<dbReference type="InterPro" id="IPR036767">
    <property type="entry name" value="ApaG_sf"/>
</dbReference>
<dbReference type="NCBIfam" id="NF003967">
    <property type="entry name" value="PRK05461.1"/>
    <property type="match status" value="1"/>
</dbReference>
<dbReference type="PROSITE" id="PS51087">
    <property type="entry name" value="APAG"/>
    <property type="match status" value="1"/>
</dbReference>
<dbReference type="Pfam" id="PF02151">
    <property type="entry name" value="UVR"/>
    <property type="match status" value="1"/>
</dbReference>
<dbReference type="PANTHER" id="PTHR47191:SF2">
    <property type="entry name" value="OS05G0170800 PROTEIN"/>
    <property type="match status" value="1"/>
</dbReference>
<feature type="domain" description="UVR" evidence="1">
    <location>
        <begin position="60"/>
        <end position="95"/>
    </location>
</feature>
<dbReference type="PANTHER" id="PTHR47191">
    <property type="entry name" value="OS05G0170800 PROTEIN"/>
    <property type="match status" value="1"/>
</dbReference>